<comment type="caution">
    <text evidence="1">The sequence shown here is derived from an EMBL/GenBank/DDBJ whole genome shotgun (WGS) entry which is preliminary data.</text>
</comment>
<keyword evidence="1" id="KW-0282">Flagellum</keyword>
<gene>
    <name evidence="1" type="ORF">NQT62_11530</name>
</gene>
<keyword evidence="2" id="KW-1185">Reference proteome</keyword>
<protein>
    <submittedName>
        <fullName evidence="1">Flagellar hook-length control protein FliK</fullName>
    </submittedName>
</protein>
<proteinExistence type="predicted"/>
<keyword evidence="1" id="KW-0969">Cilium</keyword>
<name>A0ABT1WHT2_9BURK</name>
<organism evidence="1 2">
    <name type="scientific">Limnobacter humi</name>
    <dbReference type="NCBI Taxonomy" id="1778671"/>
    <lineage>
        <taxon>Bacteria</taxon>
        <taxon>Pseudomonadati</taxon>
        <taxon>Pseudomonadota</taxon>
        <taxon>Betaproteobacteria</taxon>
        <taxon>Burkholderiales</taxon>
        <taxon>Burkholderiaceae</taxon>
        <taxon>Limnobacter</taxon>
    </lineage>
</organism>
<dbReference type="EMBL" id="JANIGO010000003">
    <property type="protein sequence ID" value="MCQ8897065.1"/>
    <property type="molecule type" value="Genomic_DNA"/>
</dbReference>
<dbReference type="RefSeq" id="WP_256764852.1">
    <property type="nucleotide sequence ID" value="NZ_JANIGO010000003.1"/>
</dbReference>
<reference evidence="1 2" key="1">
    <citation type="submission" date="2022-07" db="EMBL/GenBank/DDBJ databases">
        <authorList>
            <person name="Xamxidin M."/>
            <person name="Wu M."/>
        </authorList>
    </citation>
    <scope>NUCLEOTIDE SEQUENCE [LARGE SCALE GENOMIC DNA]</scope>
    <source>
        <strain evidence="1 2">NBRC 111650</strain>
    </source>
</reference>
<keyword evidence="1" id="KW-0966">Cell projection</keyword>
<evidence type="ECO:0000313" key="1">
    <source>
        <dbReference type="EMBL" id="MCQ8897065.1"/>
    </source>
</evidence>
<accession>A0ABT1WHT2</accession>
<evidence type="ECO:0000313" key="2">
    <source>
        <dbReference type="Proteomes" id="UP001204142"/>
    </source>
</evidence>
<sequence length="149" mass="16374">MKPKHSHFSPLASLLQHSATGSLIAQAAQSGQLEKTIKGWPALRGVAFSVGPLKNDQLKLFVGTPAALTRLRQSLPSLITHLQQSGLNVNHIQLQIQTNPLVSKQSRRQPKRAVFTDAARKAWLDLENKLPDSPVKAATSALNRHHKFK</sequence>
<dbReference type="Proteomes" id="UP001204142">
    <property type="component" value="Unassembled WGS sequence"/>
</dbReference>